<evidence type="ECO:0000313" key="4">
    <source>
        <dbReference type="EMBL" id="MBC2600365.1"/>
    </source>
</evidence>
<dbReference type="Proteomes" id="UP000525652">
    <property type="component" value="Unassembled WGS sequence"/>
</dbReference>
<keyword evidence="3" id="KW-0732">Signal</keyword>
<feature type="transmembrane region" description="Helical" evidence="2">
    <location>
        <begin position="293"/>
        <end position="314"/>
    </location>
</feature>
<organism evidence="4 5">
    <name type="scientific">Puniceicoccus vermicola</name>
    <dbReference type="NCBI Taxonomy" id="388746"/>
    <lineage>
        <taxon>Bacteria</taxon>
        <taxon>Pseudomonadati</taxon>
        <taxon>Verrucomicrobiota</taxon>
        <taxon>Opitutia</taxon>
        <taxon>Puniceicoccales</taxon>
        <taxon>Puniceicoccaceae</taxon>
        <taxon>Puniceicoccus</taxon>
    </lineage>
</organism>
<protein>
    <submittedName>
        <fullName evidence="4">Uncharacterized protein</fullName>
    </submittedName>
</protein>
<feature type="signal peptide" evidence="3">
    <location>
        <begin position="1"/>
        <end position="25"/>
    </location>
</feature>
<feature type="transmembrane region" description="Helical" evidence="2">
    <location>
        <begin position="262"/>
        <end position="281"/>
    </location>
</feature>
<keyword evidence="5" id="KW-1185">Reference proteome</keyword>
<accession>A0A7X1E2D7</accession>
<feature type="chain" id="PRO_5031263480" evidence="3">
    <location>
        <begin position="26"/>
        <end position="319"/>
    </location>
</feature>
<feature type="transmembrane region" description="Helical" evidence="2">
    <location>
        <begin position="230"/>
        <end position="250"/>
    </location>
</feature>
<keyword evidence="2" id="KW-0812">Transmembrane</keyword>
<dbReference type="RefSeq" id="WP_185691115.1">
    <property type="nucleotide sequence ID" value="NZ_JACHVA010000016.1"/>
</dbReference>
<keyword evidence="2" id="KW-1133">Transmembrane helix</keyword>
<evidence type="ECO:0000313" key="5">
    <source>
        <dbReference type="Proteomes" id="UP000525652"/>
    </source>
</evidence>
<proteinExistence type="predicted"/>
<feature type="compositionally biased region" description="Low complexity" evidence="1">
    <location>
        <begin position="79"/>
        <end position="112"/>
    </location>
</feature>
<dbReference type="EMBL" id="JACHVA010000016">
    <property type="protein sequence ID" value="MBC2600365.1"/>
    <property type="molecule type" value="Genomic_DNA"/>
</dbReference>
<evidence type="ECO:0000256" key="3">
    <source>
        <dbReference type="SAM" id="SignalP"/>
    </source>
</evidence>
<reference evidence="4 5" key="1">
    <citation type="submission" date="2020-07" db="EMBL/GenBank/DDBJ databases">
        <authorList>
            <person name="Feng X."/>
        </authorList>
    </citation>
    <scope>NUCLEOTIDE SEQUENCE [LARGE SCALE GENOMIC DNA]</scope>
    <source>
        <strain evidence="4 5">JCM14086</strain>
    </source>
</reference>
<gene>
    <name evidence="4" type="ORF">H5P30_01070</name>
</gene>
<comment type="caution">
    <text evidence="4">The sequence shown here is derived from an EMBL/GenBank/DDBJ whole genome shotgun (WGS) entry which is preliminary data.</text>
</comment>
<evidence type="ECO:0000256" key="2">
    <source>
        <dbReference type="SAM" id="Phobius"/>
    </source>
</evidence>
<dbReference type="AlphaFoldDB" id="A0A7X1E2D7"/>
<feature type="transmembrane region" description="Helical" evidence="2">
    <location>
        <begin position="194"/>
        <end position="218"/>
    </location>
</feature>
<sequence length="319" mass="33986">MSILPLRNFFLISVLTLSGFASLQAIDITLYDGTVLENAEVKGETPETIYIQYGDQYKGFARSLVPDQYLEQNIEWKETAPAPSSSPSSTPFAASTGSGSSSNDPFGSSLGSPSAPNSQSLSTQDLSNPSTTKASSPFSASTQADAGSNESPEPFSSFRDSIEQIFTAPSHALENPEIQSRIEDLKSNEKFKSYAIIAILVAAASFLVTSLIVALLYWPLTALFSVDDRGYGKCFLIVFLAGLLGLAPYAIPFFTELGSSPIIALVAASFLIGPIIAALIYRDTPFRGFFSYLTLQLIFIGLSIASALVLPAVAPQITG</sequence>
<name>A0A7X1E2D7_9BACT</name>
<evidence type="ECO:0000256" key="1">
    <source>
        <dbReference type="SAM" id="MobiDB-lite"/>
    </source>
</evidence>
<feature type="region of interest" description="Disordered" evidence="1">
    <location>
        <begin position="79"/>
        <end position="156"/>
    </location>
</feature>
<keyword evidence="2" id="KW-0472">Membrane</keyword>
<feature type="compositionally biased region" description="Polar residues" evidence="1">
    <location>
        <begin position="114"/>
        <end position="151"/>
    </location>
</feature>